<evidence type="ECO:0000313" key="2">
    <source>
        <dbReference type="Proteomes" id="UP001441944"/>
    </source>
</evidence>
<reference evidence="1 2" key="1">
    <citation type="submission" date="2024-04" db="EMBL/GenBank/DDBJ databases">
        <title>Draft genome sequence of Pseudophaeobacter arcticus NBRC 116598.</title>
        <authorList>
            <person name="Miyakawa T."/>
            <person name="Kusuya Y."/>
            <person name="Miura T."/>
        </authorList>
    </citation>
    <scope>NUCLEOTIDE SEQUENCE [LARGE SCALE GENOMIC DNA]</scope>
    <source>
        <strain evidence="1 2">SU-CL00105</strain>
    </source>
</reference>
<dbReference type="Proteomes" id="UP001441944">
    <property type="component" value="Unassembled WGS sequence"/>
</dbReference>
<proteinExistence type="predicted"/>
<dbReference type="InterPro" id="IPR010634">
    <property type="entry name" value="DUF1223"/>
</dbReference>
<protein>
    <submittedName>
        <fullName evidence="1">DUF1223 domain-containing protein</fullName>
    </submittedName>
</protein>
<comment type="caution">
    <text evidence="1">The sequence shown here is derived from an EMBL/GenBank/DDBJ whole genome shotgun (WGS) entry which is preliminary data.</text>
</comment>
<dbReference type="SUPFAM" id="SSF52833">
    <property type="entry name" value="Thioredoxin-like"/>
    <property type="match status" value="1"/>
</dbReference>
<accession>A0ABQ0APT5</accession>
<gene>
    <name evidence="1" type="ORF">NBRC116598_32940</name>
</gene>
<sequence>MVVELFTSQGCSSCPPADAVLKNLAQRPDVIALALHVDYWDYIGWKDFFASPSNTDRQKGYAQVNGRRMIYTPQMIVMGQQDVSGNDVMGLAEAISAYQARPRPVALALQRQGGRLTVTVAPQGALPQGPIAIQLVRYTALETVDITRGELAGRQIDYANIVNDFQQVAIWDGQQTTAYTVDYDGAQPAAILVQQGPFGPVLAAAQVE</sequence>
<dbReference type="EMBL" id="BAABWU010000015">
    <property type="protein sequence ID" value="GAA6197849.1"/>
    <property type="molecule type" value="Genomic_DNA"/>
</dbReference>
<dbReference type="PANTHER" id="PTHR36057:SF1">
    <property type="entry name" value="LIPOPROTEIN LIPID ATTACHMENT SITE-LIKE PROTEIN, PUTATIVE (DUF1223)-RELATED"/>
    <property type="match status" value="1"/>
</dbReference>
<name>A0ABQ0APT5_9RHOB</name>
<dbReference type="PANTHER" id="PTHR36057">
    <property type="match status" value="1"/>
</dbReference>
<dbReference type="InterPro" id="IPR036249">
    <property type="entry name" value="Thioredoxin-like_sf"/>
</dbReference>
<organism evidence="1 2">
    <name type="scientific">Pseudophaeobacter arcticus</name>
    <dbReference type="NCBI Taxonomy" id="385492"/>
    <lineage>
        <taxon>Bacteria</taxon>
        <taxon>Pseudomonadati</taxon>
        <taxon>Pseudomonadota</taxon>
        <taxon>Alphaproteobacteria</taxon>
        <taxon>Rhodobacterales</taxon>
        <taxon>Paracoccaceae</taxon>
        <taxon>Pseudophaeobacter</taxon>
    </lineage>
</organism>
<keyword evidence="2" id="KW-1185">Reference proteome</keyword>
<dbReference type="Pfam" id="PF06764">
    <property type="entry name" value="DUF1223"/>
    <property type="match status" value="1"/>
</dbReference>
<evidence type="ECO:0000313" key="1">
    <source>
        <dbReference type="EMBL" id="GAA6197849.1"/>
    </source>
</evidence>